<feature type="region of interest" description="Disordered" evidence="4">
    <location>
        <begin position="522"/>
        <end position="708"/>
    </location>
</feature>
<name>A0A1C7N9P9_9FUNG</name>
<keyword evidence="3" id="KW-0206">Cytoskeleton</keyword>
<comment type="caution">
    <text evidence="6">The sequence shown here is derived from an EMBL/GenBank/DDBJ whole genome shotgun (WGS) entry which is preliminary data.</text>
</comment>
<dbReference type="InterPro" id="IPR036534">
    <property type="entry name" value="GAR_dom_sf"/>
</dbReference>
<feature type="region of interest" description="Disordered" evidence="4">
    <location>
        <begin position="317"/>
        <end position="341"/>
    </location>
</feature>
<evidence type="ECO:0000256" key="2">
    <source>
        <dbReference type="ARBA" id="ARBA00022490"/>
    </source>
</evidence>
<feature type="compositionally biased region" description="Low complexity" evidence="4">
    <location>
        <begin position="317"/>
        <end position="340"/>
    </location>
</feature>
<dbReference type="GO" id="GO:0005816">
    <property type="term" value="C:spindle pole body"/>
    <property type="evidence" value="ECO:0007669"/>
    <property type="project" value="TreeGrafter"/>
</dbReference>
<protein>
    <recommendedName>
        <fullName evidence="5">GAR domain-containing protein</fullName>
    </recommendedName>
</protein>
<evidence type="ECO:0000256" key="4">
    <source>
        <dbReference type="SAM" id="MobiDB-lite"/>
    </source>
</evidence>
<feature type="domain" description="GAR" evidence="5">
    <location>
        <begin position="705"/>
        <end position="792"/>
    </location>
</feature>
<dbReference type="OrthoDB" id="5559380at2759"/>
<evidence type="ECO:0000313" key="6">
    <source>
        <dbReference type="EMBL" id="OBZ84074.1"/>
    </source>
</evidence>
<feature type="compositionally biased region" description="Low complexity" evidence="4">
    <location>
        <begin position="554"/>
        <end position="572"/>
    </location>
</feature>
<gene>
    <name evidence="6" type="ORF">A0J61_07874</name>
</gene>
<dbReference type="SUPFAM" id="SSF143575">
    <property type="entry name" value="GAS2 domain-like"/>
    <property type="match status" value="1"/>
</dbReference>
<dbReference type="GO" id="GO:0030473">
    <property type="term" value="P:nuclear migration along microtubule"/>
    <property type="evidence" value="ECO:0007669"/>
    <property type="project" value="TreeGrafter"/>
</dbReference>
<dbReference type="InterPro" id="IPR013889">
    <property type="entry name" value="Karyogamy_KAR9"/>
</dbReference>
<evidence type="ECO:0000256" key="1">
    <source>
        <dbReference type="ARBA" id="ARBA00004245"/>
    </source>
</evidence>
<dbReference type="PROSITE" id="PS51460">
    <property type="entry name" value="GAR"/>
    <property type="match status" value="1"/>
</dbReference>
<evidence type="ECO:0000256" key="3">
    <source>
        <dbReference type="ARBA" id="ARBA00023212"/>
    </source>
</evidence>
<feature type="compositionally biased region" description="Polar residues" evidence="4">
    <location>
        <begin position="675"/>
        <end position="700"/>
    </location>
</feature>
<dbReference type="PANTHER" id="PTHR37271:SF1">
    <property type="entry name" value="KARYOGAMY PROTEIN KAR9"/>
    <property type="match status" value="1"/>
</dbReference>
<dbReference type="InParanoid" id="A0A1C7N9P9"/>
<dbReference type="Proteomes" id="UP000093000">
    <property type="component" value="Unassembled WGS sequence"/>
</dbReference>
<evidence type="ECO:0000313" key="7">
    <source>
        <dbReference type="Proteomes" id="UP000093000"/>
    </source>
</evidence>
<dbReference type="GO" id="GO:0005938">
    <property type="term" value="C:cell cortex"/>
    <property type="evidence" value="ECO:0007669"/>
    <property type="project" value="TreeGrafter"/>
</dbReference>
<dbReference type="EMBL" id="LUGH01000559">
    <property type="protein sequence ID" value="OBZ84074.1"/>
    <property type="molecule type" value="Genomic_DNA"/>
</dbReference>
<dbReference type="PANTHER" id="PTHR37271">
    <property type="entry name" value="KARYOGAMY PROTEIN KAR9"/>
    <property type="match status" value="1"/>
</dbReference>
<dbReference type="STRING" id="101091.A0A1C7N9P9"/>
<dbReference type="Pfam" id="PF08580">
    <property type="entry name" value="KAR9"/>
    <property type="match status" value="1"/>
</dbReference>
<keyword evidence="2" id="KW-0963">Cytoplasm</keyword>
<sequence>MITAEPSTAVQTPLEERFFDPIYKAQIPEQELNDLISNHASLAPEELLSGFDKITQRITLWLETAHMVAFTIEQEVKRGEAAMELYTIEPLELSCSKMQPLIQLLAEFVEEQDELNSSFETKLKWTKIQSEWSGLQHFISSVKNLIDESNEKFHLRTLMETILLQIDDLSIMIFQFQEKRHMAAAIVAPATPPPELNSTEEQSKKEDTILLEIDNRVGPLFSSVEKVYTRMTSPNPPDDISGLLTRKHLLVQERWECLRVEIDELKLELKEDRWLVVFKQVADQVDEMMNGLDKTVNQCYATIQQIKEHGANYLITSSSSTTSNSSSSTTNTISSSPNTTAGTVDLKTKLRSVEKNFEAKYKYYTPSIAKMLMMLGNGIAARVSRDVATLQRHESMLARWNNLKSTMDHLRKRDLPEIIVVDSALSDSTSNAGCWSRLSDRSDSTTGSISNWKDMLPPSSTPTGARFIHNKSSSPSLNGHMDDTSNSVDFVRSRSPYSNKFGHHSPSPSMFIDEKNRRTTTGDHHLWRSVNGGSASPNNGGRRTASPSFYTRDSFSPVSSGLRPSSISPSSSRTTHTPQIATPTAQLHNRKHNMSPDIAEEEDDTISTKDFRKQPSVRSKSSLSTNPSTHHLGTRSVTPSIRRSGTPSMIPRPKTPNTNKNNLKLESSRPRSSMARITNLTSPTLNRTQSPFTKTSNNSKFYKPDPKDPLDKEVAMIVNRSPIPIQCSKKQGGGDGRYYFGNELTPSLGGGKKIYTCKLMTYENSGRNKVLIRVGGGWQDLEIFLLEHMNLIG</sequence>
<feature type="compositionally biased region" description="Polar residues" evidence="4">
    <location>
        <begin position="531"/>
        <end position="553"/>
    </location>
</feature>
<feature type="compositionally biased region" description="Low complexity" evidence="4">
    <location>
        <begin position="655"/>
        <end position="665"/>
    </location>
</feature>
<organism evidence="6 7">
    <name type="scientific">Choanephora cucurbitarum</name>
    <dbReference type="NCBI Taxonomy" id="101091"/>
    <lineage>
        <taxon>Eukaryota</taxon>
        <taxon>Fungi</taxon>
        <taxon>Fungi incertae sedis</taxon>
        <taxon>Mucoromycota</taxon>
        <taxon>Mucoromycotina</taxon>
        <taxon>Mucoromycetes</taxon>
        <taxon>Mucorales</taxon>
        <taxon>Mucorineae</taxon>
        <taxon>Choanephoraceae</taxon>
        <taxon>Choanephoroideae</taxon>
        <taxon>Choanephora</taxon>
    </lineage>
</organism>
<feature type="compositionally biased region" description="Polar residues" evidence="4">
    <location>
        <begin position="573"/>
        <end position="587"/>
    </location>
</feature>
<keyword evidence="7" id="KW-1185">Reference proteome</keyword>
<dbReference type="Pfam" id="PF02187">
    <property type="entry name" value="GAS2"/>
    <property type="match status" value="1"/>
</dbReference>
<dbReference type="InterPro" id="IPR003108">
    <property type="entry name" value="GAR_dom"/>
</dbReference>
<evidence type="ECO:0000259" key="5">
    <source>
        <dbReference type="PROSITE" id="PS51460"/>
    </source>
</evidence>
<proteinExistence type="predicted"/>
<comment type="subcellular location">
    <subcellularLocation>
        <location evidence="1">Cytoplasm</location>
        <location evidence="1">Cytoskeleton</location>
    </subcellularLocation>
</comment>
<accession>A0A1C7N9P9</accession>
<dbReference type="GO" id="GO:0008017">
    <property type="term" value="F:microtubule binding"/>
    <property type="evidence" value="ECO:0007669"/>
    <property type="project" value="InterPro"/>
</dbReference>
<dbReference type="GO" id="GO:0051293">
    <property type="term" value="P:establishment of spindle localization"/>
    <property type="evidence" value="ECO:0007669"/>
    <property type="project" value="TreeGrafter"/>
</dbReference>
<dbReference type="Gene3D" id="3.30.920.20">
    <property type="entry name" value="Gas2-like domain"/>
    <property type="match status" value="1"/>
</dbReference>
<reference evidence="6 7" key="1">
    <citation type="submission" date="2016-03" db="EMBL/GenBank/DDBJ databases">
        <title>Choanephora cucurbitarum.</title>
        <authorList>
            <person name="Min B."/>
            <person name="Park H."/>
            <person name="Park J.-H."/>
            <person name="Shin H.-D."/>
            <person name="Choi I.-G."/>
        </authorList>
    </citation>
    <scope>NUCLEOTIDE SEQUENCE [LARGE SCALE GENOMIC DNA]</scope>
    <source>
        <strain evidence="6 7">KUS-F28377</strain>
    </source>
</reference>
<feature type="compositionally biased region" description="Polar residues" evidence="4">
    <location>
        <begin position="616"/>
        <end position="647"/>
    </location>
</feature>
<dbReference type="GO" id="GO:0043332">
    <property type="term" value="C:mating projection tip"/>
    <property type="evidence" value="ECO:0007669"/>
    <property type="project" value="TreeGrafter"/>
</dbReference>
<dbReference type="AlphaFoldDB" id="A0A1C7N9P9"/>
<feature type="region of interest" description="Disordered" evidence="4">
    <location>
        <begin position="439"/>
        <end position="482"/>
    </location>
</feature>